<proteinExistence type="predicted"/>
<protein>
    <submittedName>
        <fullName evidence="1">Uncharacterized protein</fullName>
    </submittedName>
</protein>
<accession>A0A6S7B1C7</accession>
<dbReference type="EMBL" id="CADIKM010000006">
    <property type="protein sequence ID" value="CAB3784522.1"/>
    <property type="molecule type" value="Genomic_DNA"/>
</dbReference>
<organism evidence="1 2">
    <name type="scientific">Pararobbsia alpina</name>
    <dbReference type="NCBI Taxonomy" id="621374"/>
    <lineage>
        <taxon>Bacteria</taxon>
        <taxon>Pseudomonadati</taxon>
        <taxon>Pseudomonadota</taxon>
        <taxon>Betaproteobacteria</taxon>
        <taxon>Burkholderiales</taxon>
        <taxon>Burkholderiaceae</taxon>
        <taxon>Pararobbsia</taxon>
    </lineage>
</organism>
<sequence>MTEEEARGICLEVLHGGRIPKWTEEAVLKEVTRRCEQDRTVREAFVIVGLAAINVK</sequence>
<name>A0A6S7B1C7_9BURK</name>
<evidence type="ECO:0000313" key="2">
    <source>
        <dbReference type="Proteomes" id="UP000494115"/>
    </source>
</evidence>
<dbReference type="AlphaFoldDB" id="A0A6S7B1C7"/>
<keyword evidence="2" id="KW-1185">Reference proteome</keyword>
<gene>
    <name evidence="1" type="ORF">LMG28138_01826</name>
</gene>
<reference evidence="1 2" key="1">
    <citation type="submission" date="2020-04" db="EMBL/GenBank/DDBJ databases">
        <authorList>
            <person name="De Canck E."/>
        </authorList>
    </citation>
    <scope>NUCLEOTIDE SEQUENCE [LARGE SCALE GENOMIC DNA]</scope>
    <source>
        <strain evidence="1 2">LMG 28138</strain>
    </source>
</reference>
<evidence type="ECO:0000313" key="1">
    <source>
        <dbReference type="EMBL" id="CAB3784522.1"/>
    </source>
</evidence>
<dbReference type="Proteomes" id="UP000494115">
    <property type="component" value="Unassembled WGS sequence"/>
</dbReference>